<dbReference type="EMBL" id="CP063304">
    <property type="protein sequence ID" value="QOV20151.1"/>
    <property type="molecule type" value="Genomic_DNA"/>
</dbReference>
<gene>
    <name evidence="2" type="ORF">INP51_04160</name>
</gene>
<dbReference type="AlphaFoldDB" id="A0A7M2RJA5"/>
<dbReference type="GO" id="GO:0016787">
    <property type="term" value="F:hydrolase activity"/>
    <property type="evidence" value="ECO:0007669"/>
    <property type="project" value="UniProtKB-KW"/>
</dbReference>
<evidence type="ECO:0000259" key="1">
    <source>
        <dbReference type="Pfam" id="PF00144"/>
    </source>
</evidence>
<dbReference type="Pfam" id="PF00144">
    <property type="entry name" value="Beta-lactamase"/>
    <property type="match status" value="1"/>
</dbReference>
<dbReference type="PANTHER" id="PTHR43283">
    <property type="entry name" value="BETA-LACTAMASE-RELATED"/>
    <property type="match status" value="1"/>
</dbReference>
<accession>A0A7M2RJA5</accession>
<sequence>MARVQLAVAEMMLNMIQGKTDGISRVDFHPQKGEYPKEVKYEQPFMRAAPESQGISSARLSGLLRELGENKKVDLHHLMILRHGKMICECHVAPYRGDIWHIAHSMCKSITGMAVGLLIGEGKLSLDENIYKIFEERMKPRKKVFRGVVTVENLLTMTSGVQFNESGIVSGNDWLGGFLNAPVSEKPGTVFQYNSMNSYVLSAIVTERTGLTLTEYLTPRLFAPLGIKNYLWETCPMGITKGGWGLFLCPEDMAKLGQLYLQKGNWNGIQLIPKEWVLQSVSKHVESSEGTYGYGYQIWLESRPGSFEFNGMLGQNVIVYPDMDMVLVTCAGSNELFQNCILLDIIRKYFPNDYHPDERFLDARMPGDGSGWYFLNREVRRLNARESEGAGMRLRRGGWRQSYRYRHKYLDTSEFLNRIDGHCYSMDPQSIGILPLIMQVMHNNLTEGMRKVAFRYDLGVFWFLFLEGDNWYQIKAGFQKAEETWIRIHEESYLVGTKAELTYNEDQTLVLKLDIAFLEEAVRRRIKIFFRKEEIEMRFFETPGKDLIMEGLSSVMNEMNNNLMFGRLKGKKSEELIRVLLERTIEPQAKGIFERIM</sequence>
<proteinExistence type="predicted"/>
<dbReference type="Proteomes" id="UP000593601">
    <property type="component" value="Chromosome"/>
</dbReference>
<dbReference type="KEGG" id="bliq:INP51_04160"/>
<name>A0A7M2RJA5_9FIRM</name>
<keyword evidence="3" id="KW-1185">Reference proteome</keyword>
<evidence type="ECO:0000313" key="2">
    <source>
        <dbReference type="EMBL" id="QOV20151.1"/>
    </source>
</evidence>
<feature type="domain" description="Beta-lactamase-related" evidence="1">
    <location>
        <begin position="78"/>
        <end position="329"/>
    </location>
</feature>
<dbReference type="InterPro" id="IPR001466">
    <property type="entry name" value="Beta-lactam-related"/>
</dbReference>
<dbReference type="PANTHER" id="PTHR43283:SF7">
    <property type="entry name" value="BETA-LACTAMASE-RELATED DOMAIN-CONTAINING PROTEIN"/>
    <property type="match status" value="1"/>
</dbReference>
<dbReference type="Gene3D" id="3.40.710.10">
    <property type="entry name" value="DD-peptidase/beta-lactamase superfamily"/>
    <property type="match status" value="1"/>
</dbReference>
<keyword evidence="2" id="KW-0378">Hydrolase</keyword>
<evidence type="ECO:0000313" key="3">
    <source>
        <dbReference type="Proteomes" id="UP000593601"/>
    </source>
</evidence>
<reference evidence="2 3" key="1">
    <citation type="submission" date="2020-10" db="EMBL/GenBank/DDBJ databases">
        <title>Blautia liquoris sp.nov., isolated from the mud in a fermentation cellar used for the production of Chinese strong-flavoured liquor.</title>
        <authorList>
            <person name="Lu L."/>
        </authorList>
    </citation>
    <scope>NUCLEOTIDE SEQUENCE [LARGE SCALE GENOMIC DNA]</scope>
    <source>
        <strain evidence="2 3">LZLJ-3</strain>
    </source>
</reference>
<organism evidence="2 3">
    <name type="scientific">Blautia liquoris</name>
    <dbReference type="NCBI Taxonomy" id="2779518"/>
    <lineage>
        <taxon>Bacteria</taxon>
        <taxon>Bacillati</taxon>
        <taxon>Bacillota</taxon>
        <taxon>Clostridia</taxon>
        <taxon>Lachnospirales</taxon>
        <taxon>Lachnospiraceae</taxon>
        <taxon>Blautia</taxon>
    </lineage>
</organism>
<dbReference type="SUPFAM" id="SSF56601">
    <property type="entry name" value="beta-lactamase/transpeptidase-like"/>
    <property type="match status" value="1"/>
</dbReference>
<protein>
    <submittedName>
        <fullName evidence="2">Serine hydrolase</fullName>
    </submittedName>
</protein>
<dbReference type="InterPro" id="IPR012338">
    <property type="entry name" value="Beta-lactam/transpept-like"/>
</dbReference>
<dbReference type="RefSeq" id="WP_193736471.1">
    <property type="nucleotide sequence ID" value="NZ_CP063304.1"/>
</dbReference>
<dbReference type="InterPro" id="IPR050789">
    <property type="entry name" value="Diverse_Enzym_Activities"/>
</dbReference>